<reference evidence="2 3" key="1">
    <citation type="journal article" date="2018" name="Nat. Ecol. Evol.">
        <title>Pezizomycetes genomes reveal the molecular basis of ectomycorrhizal truffle lifestyle.</title>
        <authorList>
            <person name="Murat C."/>
            <person name="Payen T."/>
            <person name="Noel B."/>
            <person name="Kuo A."/>
            <person name="Morin E."/>
            <person name="Chen J."/>
            <person name="Kohler A."/>
            <person name="Krizsan K."/>
            <person name="Balestrini R."/>
            <person name="Da Silva C."/>
            <person name="Montanini B."/>
            <person name="Hainaut M."/>
            <person name="Levati E."/>
            <person name="Barry K.W."/>
            <person name="Belfiori B."/>
            <person name="Cichocki N."/>
            <person name="Clum A."/>
            <person name="Dockter R.B."/>
            <person name="Fauchery L."/>
            <person name="Guy J."/>
            <person name="Iotti M."/>
            <person name="Le Tacon F."/>
            <person name="Lindquist E.A."/>
            <person name="Lipzen A."/>
            <person name="Malagnac F."/>
            <person name="Mello A."/>
            <person name="Molinier V."/>
            <person name="Miyauchi S."/>
            <person name="Poulain J."/>
            <person name="Riccioni C."/>
            <person name="Rubini A."/>
            <person name="Sitrit Y."/>
            <person name="Splivallo R."/>
            <person name="Traeger S."/>
            <person name="Wang M."/>
            <person name="Zifcakova L."/>
            <person name="Wipf D."/>
            <person name="Zambonelli A."/>
            <person name="Paolocci F."/>
            <person name="Nowrousian M."/>
            <person name="Ottonello S."/>
            <person name="Baldrian P."/>
            <person name="Spatafora J.W."/>
            <person name="Henrissat B."/>
            <person name="Nagy L.G."/>
            <person name="Aury J.M."/>
            <person name="Wincker P."/>
            <person name="Grigoriev I.V."/>
            <person name="Bonfante P."/>
            <person name="Martin F.M."/>
        </authorList>
    </citation>
    <scope>NUCLEOTIDE SEQUENCE [LARGE SCALE GENOMIC DNA]</scope>
    <source>
        <strain evidence="2 3">RN42</strain>
    </source>
</reference>
<dbReference type="Proteomes" id="UP000275078">
    <property type="component" value="Unassembled WGS sequence"/>
</dbReference>
<organism evidence="2 3">
    <name type="scientific">Ascobolus immersus RN42</name>
    <dbReference type="NCBI Taxonomy" id="1160509"/>
    <lineage>
        <taxon>Eukaryota</taxon>
        <taxon>Fungi</taxon>
        <taxon>Dikarya</taxon>
        <taxon>Ascomycota</taxon>
        <taxon>Pezizomycotina</taxon>
        <taxon>Pezizomycetes</taxon>
        <taxon>Pezizales</taxon>
        <taxon>Ascobolaceae</taxon>
        <taxon>Ascobolus</taxon>
    </lineage>
</organism>
<dbReference type="AlphaFoldDB" id="A0A3N4I398"/>
<evidence type="ECO:0000313" key="2">
    <source>
        <dbReference type="EMBL" id="RPA79927.1"/>
    </source>
</evidence>
<evidence type="ECO:0000256" key="1">
    <source>
        <dbReference type="SAM" id="MobiDB-lite"/>
    </source>
</evidence>
<name>A0A3N4I398_ASCIM</name>
<dbReference type="EMBL" id="ML119693">
    <property type="protein sequence ID" value="RPA79927.1"/>
    <property type="molecule type" value="Genomic_DNA"/>
</dbReference>
<evidence type="ECO:0000313" key="3">
    <source>
        <dbReference type="Proteomes" id="UP000275078"/>
    </source>
</evidence>
<keyword evidence="3" id="KW-1185">Reference proteome</keyword>
<protein>
    <submittedName>
        <fullName evidence="2">Uncharacterized protein</fullName>
    </submittedName>
</protein>
<feature type="compositionally biased region" description="Basic and acidic residues" evidence="1">
    <location>
        <begin position="314"/>
        <end position="328"/>
    </location>
</feature>
<feature type="region of interest" description="Disordered" evidence="1">
    <location>
        <begin position="296"/>
        <end position="341"/>
    </location>
</feature>
<accession>A0A3N4I398</accession>
<feature type="compositionally biased region" description="Low complexity" evidence="1">
    <location>
        <begin position="301"/>
        <end position="310"/>
    </location>
</feature>
<sequence length="434" mass="51199">MHLPLGSTIAKLAEVLREISSYRKEKDVEYAKENMFDRPERNTLVNPIHNLLPTNMTRQHEYYRSRTTHNLTNPNNDSYKYLRIESTSIIDPASNFRNMQPYKYRCLNQIPQLLRLPGVETNRETFKLIRKLAVLRITGKLDSTRHGQRDTNKNKLLRIAREISSYRKEIYTFNQYPEEFHTLLEGRRRAFIYIHIQPQASLPRRMESTQQTFKPIGFVGINTNKNRLLKVAREISSYRKEKTYSRTTRAHSRKSQQWLVLATSHSNPRVSSTQVHSQHTRTLHAHLTWNQVAKRCKQENSRVMGMSSSRSRSKSRERQSNMEFKDGTGTRNRSNRSTRFDTYFVKGSERKSDEDYHLPSQIKSTIYKTATTGSHEYRNRLAHSTQNTRTQDRTRANIPTQPRLRQLAPTKPIQTYEYNLKVQRIWTVARGLRV</sequence>
<proteinExistence type="predicted"/>
<gene>
    <name evidence="2" type="ORF">BJ508DRAFT_307839</name>
</gene>